<dbReference type="Proteomes" id="UP000005438">
    <property type="component" value="Chromosome"/>
</dbReference>
<dbReference type="EMBL" id="CP003178">
    <property type="protein sequence ID" value="AEV98899.1"/>
    <property type="molecule type" value="Genomic_DNA"/>
</dbReference>
<dbReference type="AlphaFoldDB" id="G8TPR6"/>
<dbReference type="PROSITE" id="PS51257">
    <property type="entry name" value="PROKAR_LIPOPROTEIN"/>
    <property type="match status" value="1"/>
</dbReference>
<protein>
    <recommendedName>
        <fullName evidence="3">Lipoprotein</fullName>
    </recommendedName>
</protein>
<organism evidence="1 2">
    <name type="scientific">Niastella koreensis (strain DSM 17620 / KACC 11465 / NBRC 106392 / GR20-10)</name>
    <dbReference type="NCBI Taxonomy" id="700598"/>
    <lineage>
        <taxon>Bacteria</taxon>
        <taxon>Pseudomonadati</taxon>
        <taxon>Bacteroidota</taxon>
        <taxon>Chitinophagia</taxon>
        <taxon>Chitinophagales</taxon>
        <taxon>Chitinophagaceae</taxon>
        <taxon>Niastella</taxon>
    </lineage>
</organism>
<gene>
    <name evidence="1" type="ordered locus">Niako_2559</name>
</gene>
<accession>G8TPR6</accession>
<dbReference type="KEGG" id="nko:Niako_2559"/>
<evidence type="ECO:0000313" key="2">
    <source>
        <dbReference type="Proteomes" id="UP000005438"/>
    </source>
</evidence>
<evidence type="ECO:0000313" key="1">
    <source>
        <dbReference type="EMBL" id="AEV98899.1"/>
    </source>
</evidence>
<evidence type="ECO:0008006" key="3">
    <source>
        <dbReference type="Google" id="ProtNLM"/>
    </source>
</evidence>
<proteinExistence type="predicted"/>
<name>G8TPR6_NIAKG</name>
<reference evidence="1 2" key="1">
    <citation type="submission" date="2011-12" db="EMBL/GenBank/DDBJ databases">
        <title>The complete genome of Niastella koreensis GR20-10.</title>
        <authorList>
            <consortium name="US DOE Joint Genome Institute (JGI-PGF)"/>
            <person name="Lucas S."/>
            <person name="Han J."/>
            <person name="Lapidus A."/>
            <person name="Bruce D."/>
            <person name="Goodwin L."/>
            <person name="Pitluck S."/>
            <person name="Peters L."/>
            <person name="Kyrpides N."/>
            <person name="Mavromatis K."/>
            <person name="Ivanova N."/>
            <person name="Mikhailova N."/>
            <person name="Davenport K."/>
            <person name="Saunders E."/>
            <person name="Detter J.C."/>
            <person name="Tapia R."/>
            <person name="Han C."/>
            <person name="Land M."/>
            <person name="Hauser L."/>
            <person name="Markowitz V."/>
            <person name="Cheng J.-F."/>
            <person name="Hugenholtz P."/>
            <person name="Woyke T."/>
            <person name="Wu D."/>
            <person name="Tindall B."/>
            <person name="Pomrenke H."/>
            <person name="Brambilla E."/>
            <person name="Klenk H.-P."/>
            <person name="Eisen J.A."/>
        </authorList>
    </citation>
    <scope>NUCLEOTIDE SEQUENCE [LARGE SCALE GENOMIC DNA]</scope>
    <source>
        <strain evidence="2">DSM 17620 / KACC 11465 / NBRC 106392 / GR20-10</strain>
    </source>
</reference>
<dbReference type="HOGENOM" id="CLU_1530944_0_0_10"/>
<sequence length="175" mass="19737">MSFNCKLSMFAGLIILAIISCKPDSKSNTFLAQAAITASNQPSTFFNSVERASFKYTQSTLFKTGKVSAPRLTLAADSTIHYRGKKYLTKLKYYDVQKKLFGFGSLATSNTTVLLFTKDNQFHTLEVKGVGGYEFMGVKDDRYYFRFTQQDATTCFSLSLYQPEVKITEYTVESE</sequence>
<dbReference type="STRING" id="700598.Niako_2559"/>